<feature type="compositionally biased region" description="Acidic residues" evidence="6">
    <location>
        <begin position="153"/>
        <end position="165"/>
    </location>
</feature>
<comment type="subcellular location">
    <subcellularLocation>
        <location evidence="1">Nucleus</location>
    </subcellularLocation>
</comment>
<evidence type="ECO:0000256" key="4">
    <source>
        <dbReference type="ARBA" id="ARBA00023163"/>
    </source>
</evidence>
<dbReference type="InterPro" id="IPR036955">
    <property type="entry name" value="AP2/ERF_dom_sf"/>
</dbReference>
<keyword evidence="2" id="KW-0805">Transcription regulation</keyword>
<feature type="region of interest" description="Disordered" evidence="6">
    <location>
        <begin position="144"/>
        <end position="201"/>
    </location>
</feature>
<feature type="chain" id="PRO_5043497746" description="AP2/ERF domain-containing protein" evidence="7">
    <location>
        <begin position="20"/>
        <end position="568"/>
    </location>
</feature>
<name>A0AAW1Q7C4_9CHLO</name>
<evidence type="ECO:0000256" key="2">
    <source>
        <dbReference type="ARBA" id="ARBA00023015"/>
    </source>
</evidence>
<dbReference type="SMART" id="SM00380">
    <property type="entry name" value="AP2"/>
    <property type="match status" value="1"/>
</dbReference>
<evidence type="ECO:0000313" key="9">
    <source>
        <dbReference type="EMBL" id="KAK9817262.1"/>
    </source>
</evidence>
<gene>
    <name evidence="9" type="ORF">WJX72_011982</name>
</gene>
<feature type="compositionally biased region" description="Basic and acidic residues" evidence="6">
    <location>
        <begin position="363"/>
        <end position="373"/>
    </location>
</feature>
<evidence type="ECO:0000259" key="8">
    <source>
        <dbReference type="PROSITE" id="PS51032"/>
    </source>
</evidence>
<dbReference type="PROSITE" id="PS51032">
    <property type="entry name" value="AP2_ERF"/>
    <property type="match status" value="1"/>
</dbReference>
<sequence>MPPFFQWFTILALPSTAETNLPPQGHEPDENYKSKYRGVTYHKAGKRWRCSIKVEGRKITLGSFPSEDEAAQAFDNAALRYRGPSTSLNFPSAAQAAPVVLDILEVEYPPNGVPIAGLPSNGRYLPMPHLAHLGHPTRKRVKLEAGAAAGPQPEEEDPEADEEGPEPTHEPTMSEGSDVDPVEPGGDESEEEEDDEDLCLAWRQQQALEWARSRILKLQPTTAHASGRLPAGSRKLARPPKQLTAAGEPGVAAAGEAGPPLVARKRGRPRKDTWLEGDTPPRPKRHVVHMSATSKQHAGKWKAQIVKPGMKNARAIGYYDTEEEALEAFQRALEAQLAAQPPPPPHGHAAADSPADAEDADLDERGSADAHAVDPETMHLQHQAELQAASHPLGSVESGAQAGGQPAPGAVAAHPQPTLPRVSCTASDTGESGAPAGGKRRGRPPGSKNKKLAGDVPLPVAPLSSHTGRPVEGLLGSRQAAGQAGVAAGAGGAGPELTPLAALAHQLTGQHTEQAPQLQVQSAMMIAPPTQHTAHVHFPLQQPHCTVAAPGLHMAPLAHLVSVDECRT</sequence>
<feature type="compositionally biased region" description="Basic residues" evidence="6">
    <location>
        <begin position="438"/>
        <end position="451"/>
    </location>
</feature>
<feature type="signal peptide" evidence="7">
    <location>
        <begin position="1"/>
        <end position="19"/>
    </location>
</feature>
<reference evidence="9 10" key="1">
    <citation type="journal article" date="2024" name="Nat. Commun.">
        <title>Phylogenomics reveals the evolutionary origins of lichenization in chlorophyte algae.</title>
        <authorList>
            <person name="Puginier C."/>
            <person name="Libourel C."/>
            <person name="Otte J."/>
            <person name="Skaloud P."/>
            <person name="Haon M."/>
            <person name="Grisel S."/>
            <person name="Petersen M."/>
            <person name="Berrin J.G."/>
            <person name="Delaux P.M."/>
            <person name="Dal Grande F."/>
            <person name="Keller J."/>
        </authorList>
    </citation>
    <scope>NUCLEOTIDE SEQUENCE [LARGE SCALE GENOMIC DNA]</scope>
    <source>
        <strain evidence="9 10">SAG 2043</strain>
    </source>
</reference>
<feature type="domain" description="AP2/ERF" evidence="8">
    <location>
        <begin position="35"/>
        <end position="91"/>
    </location>
</feature>
<dbReference type="InterPro" id="IPR001471">
    <property type="entry name" value="AP2/ERF_dom"/>
</dbReference>
<dbReference type="InterPro" id="IPR016177">
    <property type="entry name" value="DNA-bd_dom_sf"/>
</dbReference>
<evidence type="ECO:0000256" key="5">
    <source>
        <dbReference type="ARBA" id="ARBA00023242"/>
    </source>
</evidence>
<dbReference type="Gene3D" id="3.30.730.10">
    <property type="entry name" value="AP2/ERF domain"/>
    <property type="match status" value="1"/>
</dbReference>
<evidence type="ECO:0000313" key="10">
    <source>
        <dbReference type="Proteomes" id="UP001489004"/>
    </source>
</evidence>
<protein>
    <recommendedName>
        <fullName evidence="8">AP2/ERF domain-containing protein</fullName>
    </recommendedName>
</protein>
<feature type="compositionally biased region" description="Low complexity" evidence="6">
    <location>
        <begin position="245"/>
        <end position="262"/>
    </location>
</feature>
<feature type="compositionally biased region" description="Low complexity" evidence="6">
    <location>
        <begin position="399"/>
        <end position="416"/>
    </location>
</feature>
<feature type="compositionally biased region" description="Acidic residues" evidence="6">
    <location>
        <begin position="177"/>
        <end position="198"/>
    </location>
</feature>
<dbReference type="PRINTS" id="PR00367">
    <property type="entry name" value="ETHRSPELEMNT"/>
</dbReference>
<dbReference type="CDD" id="cd00018">
    <property type="entry name" value="AP2"/>
    <property type="match status" value="1"/>
</dbReference>
<dbReference type="GO" id="GO:0003700">
    <property type="term" value="F:DNA-binding transcription factor activity"/>
    <property type="evidence" value="ECO:0007669"/>
    <property type="project" value="InterPro"/>
</dbReference>
<keyword evidence="4" id="KW-0804">Transcription</keyword>
<dbReference type="EMBL" id="JALJOR010000005">
    <property type="protein sequence ID" value="KAK9817262.1"/>
    <property type="molecule type" value="Genomic_DNA"/>
</dbReference>
<feature type="region of interest" description="Disordered" evidence="6">
    <location>
        <begin position="395"/>
        <end position="473"/>
    </location>
</feature>
<keyword evidence="3" id="KW-0238">DNA-binding</keyword>
<dbReference type="SUPFAM" id="SSF54171">
    <property type="entry name" value="DNA-binding domain"/>
    <property type="match status" value="2"/>
</dbReference>
<comment type="caution">
    <text evidence="9">The sequence shown here is derived from an EMBL/GenBank/DDBJ whole genome shotgun (WGS) entry which is preliminary data.</text>
</comment>
<dbReference type="GO" id="GO:0003677">
    <property type="term" value="F:DNA binding"/>
    <property type="evidence" value="ECO:0007669"/>
    <property type="project" value="UniProtKB-KW"/>
</dbReference>
<keyword evidence="5" id="KW-0539">Nucleus</keyword>
<dbReference type="GO" id="GO:0005634">
    <property type="term" value="C:nucleus"/>
    <property type="evidence" value="ECO:0007669"/>
    <property type="project" value="UniProtKB-SubCell"/>
</dbReference>
<keyword evidence="7" id="KW-0732">Signal</keyword>
<dbReference type="Pfam" id="PF00847">
    <property type="entry name" value="AP2"/>
    <property type="match status" value="1"/>
</dbReference>
<organism evidence="9 10">
    <name type="scientific">[Myrmecia] bisecta</name>
    <dbReference type="NCBI Taxonomy" id="41462"/>
    <lineage>
        <taxon>Eukaryota</taxon>
        <taxon>Viridiplantae</taxon>
        <taxon>Chlorophyta</taxon>
        <taxon>core chlorophytes</taxon>
        <taxon>Trebouxiophyceae</taxon>
        <taxon>Trebouxiales</taxon>
        <taxon>Trebouxiaceae</taxon>
        <taxon>Myrmecia</taxon>
    </lineage>
</organism>
<accession>A0AAW1Q7C4</accession>
<evidence type="ECO:0000256" key="7">
    <source>
        <dbReference type="SAM" id="SignalP"/>
    </source>
</evidence>
<feature type="region of interest" description="Disordered" evidence="6">
    <location>
        <begin position="220"/>
        <end position="302"/>
    </location>
</feature>
<dbReference type="Proteomes" id="UP001489004">
    <property type="component" value="Unassembled WGS sequence"/>
</dbReference>
<evidence type="ECO:0000256" key="1">
    <source>
        <dbReference type="ARBA" id="ARBA00004123"/>
    </source>
</evidence>
<evidence type="ECO:0000256" key="6">
    <source>
        <dbReference type="SAM" id="MobiDB-lite"/>
    </source>
</evidence>
<dbReference type="PANTHER" id="PTHR31677:SF231">
    <property type="entry name" value="ETHYLENE-RESPONSIVE TRANSCRIPTION FACTOR 4"/>
    <property type="match status" value="1"/>
</dbReference>
<dbReference type="PANTHER" id="PTHR31677">
    <property type="entry name" value="AP2 DOMAIN CLASS TRANSCRIPTION FACTOR"/>
    <property type="match status" value="1"/>
</dbReference>
<dbReference type="AlphaFoldDB" id="A0AAW1Q7C4"/>
<evidence type="ECO:0000256" key="3">
    <source>
        <dbReference type="ARBA" id="ARBA00023125"/>
    </source>
</evidence>
<feature type="region of interest" description="Disordered" evidence="6">
    <location>
        <begin position="333"/>
        <end position="373"/>
    </location>
</feature>
<proteinExistence type="predicted"/>
<keyword evidence="10" id="KW-1185">Reference proteome</keyword>